<dbReference type="PANTHER" id="PTHR30399">
    <property type="entry name" value="UNCHARACTERIZED PROTEIN YGJP"/>
    <property type="match status" value="1"/>
</dbReference>
<gene>
    <name evidence="2" type="ORF">EHQ62_14415</name>
</gene>
<sequence length="235" mass="27853">MKPINIERKITKGRNLSLTVYQNGRVVLKHPVRYPKHQIESFLSEKREWIQNKLQNLPKDFPTKLNFTEGESFPIFGKMYPILSIEKGCYWNPENGFFIHSLLPDLKRQKKAKLILKSLLQDKVNPIIEKYERKFNTKVTKVSIKPMRSLWGSCNSKNAIAINLSLVHCPDFVIEYIVLHEMAHTLEHNHSKKFWEIVNSQNPNYKLAEKWLKDTGKKYIYYLNQSIVYLPWKHL</sequence>
<dbReference type="RefSeq" id="WP_135644020.1">
    <property type="nucleotide sequence ID" value="NZ_RQGH01000028.1"/>
</dbReference>
<keyword evidence="3" id="KW-1185">Reference proteome</keyword>
<dbReference type="Proteomes" id="UP000297567">
    <property type="component" value="Unassembled WGS sequence"/>
</dbReference>
<evidence type="ECO:0000313" key="2">
    <source>
        <dbReference type="EMBL" id="TGL62510.1"/>
    </source>
</evidence>
<evidence type="ECO:0000313" key="3">
    <source>
        <dbReference type="Proteomes" id="UP000297567"/>
    </source>
</evidence>
<feature type="domain" description="YgjP-like metallopeptidase" evidence="1">
    <location>
        <begin position="14"/>
        <end position="214"/>
    </location>
</feature>
<dbReference type="InterPro" id="IPR002725">
    <property type="entry name" value="YgjP-like_metallopeptidase"/>
</dbReference>
<protein>
    <submittedName>
        <fullName evidence="2">M48 family peptidase</fullName>
    </submittedName>
</protein>
<dbReference type="EMBL" id="RQGH01000028">
    <property type="protein sequence ID" value="TGL62510.1"/>
    <property type="molecule type" value="Genomic_DNA"/>
</dbReference>
<dbReference type="Pfam" id="PF01863">
    <property type="entry name" value="YgjP-like"/>
    <property type="match status" value="1"/>
</dbReference>
<reference evidence="2" key="1">
    <citation type="journal article" date="2019" name="PLoS Negl. Trop. Dis.">
        <title>Revisiting the worldwide diversity of Leptospira species in the environment.</title>
        <authorList>
            <person name="Vincent A.T."/>
            <person name="Schiettekatte O."/>
            <person name="Bourhy P."/>
            <person name="Veyrier F.J."/>
            <person name="Picardeau M."/>
        </authorList>
    </citation>
    <scope>NUCLEOTIDE SEQUENCE [LARGE SCALE GENOMIC DNA]</scope>
    <source>
        <strain evidence="2">201702451</strain>
    </source>
</reference>
<proteinExistence type="predicted"/>
<evidence type="ECO:0000259" key="1">
    <source>
        <dbReference type="Pfam" id="PF01863"/>
    </source>
</evidence>
<dbReference type="CDD" id="cd07344">
    <property type="entry name" value="M48_yhfN_like"/>
    <property type="match status" value="1"/>
</dbReference>
<name>A0A4Z0ZXA9_9LEPT</name>
<dbReference type="Gene3D" id="3.30.2010.10">
    <property type="entry name" value="Metalloproteases ('zincins'), catalytic domain"/>
    <property type="match status" value="1"/>
</dbReference>
<dbReference type="AlphaFoldDB" id="A0A4Z0ZXA9"/>
<dbReference type="InterPro" id="IPR053136">
    <property type="entry name" value="UTP_pyrophosphatase-like"/>
</dbReference>
<comment type="caution">
    <text evidence="2">The sequence shown here is derived from an EMBL/GenBank/DDBJ whole genome shotgun (WGS) entry which is preliminary data.</text>
</comment>
<dbReference type="PANTHER" id="PTHR30399:SF1">
    <property type="entry name" value="UTP PYROPHOSPHATASE"/>
    <property type="match status" value="1"/>
</dbReference>
<organism evidence="2 3">
    <name type="scientific">Leptospira jelokensis</name>
    <dbReference type="NCBI Taxonomy" id="2484931"/>
    <lineage>
        <taxon>Bacteria</taxon>
        <taxon>Pseudomonadati</taxon>
        <taxon>Spirochaetota</taxon>
        <taxon>Spirochaetia</taxon>
        <taxon>Leptospirales</taxon>
        <taxon>Leptospiraceae</taxon>
        <taxon>Leptospira</taxon>
    </lineage>
</organism>
<accession>A0A4Z0ZXA9</accession>